<reference evidence="1 2" key="1">
    <citation type="submission" date="2021-06" db="EMBL/GenBank/DDBJ databases">
        <authorList>
            <person name="Palmer J.M."/>
        </authorList>
    </citation>
    <scope>NUCLEOTIDE SEQUENCE [LARGE SCALE GENOMIC DNA]</scope>
    <source>
        <strain evidence="1 2">XC_2019</strain>
        <tissue evidence="1">Muscle</tissue>
    </source>
</reference>
<accession>A0ABV0S873</accession>
<dbReference type="Proteomes" id="UP001434883">
    <property type="component" value="Unassembled WGS sequence"/>
</dbReference>
<proteinExistence type="predicted"/>
<sequence length="199" mass="21482">CVPERRPGGSGPPGVISDHGSVDVQVSVSVLLPVAGRFRLLSEARCRNLVRSVQEDVFFSVDVTCSGVPTIRWTFMSGVVSRSIGTWQPGVFTNITVDYSSRVNPCDNGSMGLSDLRLQDSGYYVVTVEDLAGNSRDVGFVLRVNGESSRLLFGRIFCNKTVAAAAGRKGLFLSRNASCFIQEAAAANQMKKSLIKKQD</sequence>
<name>A0ABV0S873_9TELE</name>
<protein>
    <submittedName>
        <fullName evidence="1">Uncharacterized protein</fullName>
    </submittedName>
</protein>
<comment type="caution">
    <text evidence="1">The sequence shown here is derived from an EMBL/GenBank/DDBJ whole genome shotgun (WGS) entry which is preliminary data.</text>
</comment>
<keyword evidence="2" id="KW-1185">Reference proteome</keyword>
<evidence type="ECO:0000313" key="2">
    <source>
        <dbReference type="Proteomes" id="UP001434883"/>
    </source>
</evidence>
<feature type="non-terminal residue" evidence="1">
    <location>
        <position position="1"/>
    </location>
</feature>
<dbReference type="EMBL" id="JAHRIN010072056">
    <property type="protein sequence ID" value="MEQ2216767.1"/>
    <property type="molecule type" value="Genomic_DNA"/>
</dbReference>
<dbReference type="SUPFAM" id="SSF48726">
    <property type="entry name" value="Immunoglobulin"/>
    <property type="match status" value="1"/>
</dbReference>
<gene>
    <name evidence="1" type="ORF">XENOCAPTIV_021935</name>
</gene>
<organism evidence="1 2">
    <name type="scientific">Xenoophorus captivus</name>
    <dbReference type="NCBI Taxonomy" id="1517983"/>
    <lineage>
        <taxon>Eukaryota</taxon>
        <taxon>Metazoa</taxon>
        <taxon>Chordata</taxon>
        <taxon>Craniata</taxon>
        <taxon>Vertebrata</taxon>
        <taxon>Euteleostomi</taxon>
        <taxon>Actinopterygii</taxon>
        <taxon>Neopterygii</taxon>
        <taxon>Teleostei</taxon>
        <taxon>Neoteleostei</taxon>
        <taxon>Acanthomorphata</taxon>
        <taxon>Ovalentaria</taxon>
        <taxon>Atherinomorphae</taxon>
        <taxon>Cyprinodontiformes</taxon>
        <taxon>Goodeidae</taxon>
        <taxon>Xenoophorus</taxon>
    </lineage>
</organism>
<dbReference type="InterPro" id="IPR036179">
    <property type="entry name" value="Ig-like_dom_sf"/>
</dbReference>
<dbReference type="InterPro" id="IPR013783">
    <property type="entry name" value="Ig-like_fold"/>
</dbReference>
<evidence type="ECO:0000313" key="1">
    <source>
        <dbReference type="EMBL" id="MEQ2216767.1"/>
    </source>
</evidence>
<dbReference type="Gene3D" id="2.60.40.10">
    <property type="entry name" value="Immunoglobulins"/>
    <property type="match status" value="1"/>
</dbReference>